<gene>
    <name evidence="4" type="ORF">GCM10009843_13360</name>
</gene>
<keyword evidence="2" id="KW-1133">Transmembrane helix</keyword>
<evidence type="ECO:0000259" key="3">
    <source>
        <dbReference type="Pfam" id="PF26571"/>
    </source>
</evidence>
<proteinExistence type="predicted"/>
<feature type="domain" description="ARB-07466-like C-terminal" evidence="3">
    <location>
        <begin position="203"/>
        <end position="307"/>
    </location>
</feature>
<evidence type="ECO:0000256" key="1">
    <source>
        <dbReference type="SAM" id="MobiDB-lite"/>
    </source>
</evidence>
<name>A0ABN2Y0U0_9ACTN</name>
<sequence length="326" mass="35000">MVRRSAGRVSAIVLIGVGAVVAVVAAGLALLTGAGPLPDPVGCTASVQGREVTLSTEQAENAALISAIAMKRGMPPRAVSIALATAYQESKILNIEHGHLDSIGLFQQRPSQGWGTRRQILDPVYSINKFYDALSEVDGYESMRITVAAQAVQRSAYPEAYADHEADARVLASALTGETTGGRFWCTTRGDVDEESDELDDAGLTNRAAIVREELGNVFGDLSLGGFEPGGVTSGHMESSAHYDGRAVDVFFRPVAEANRQRGWEVAQYLVAQADRLSIRTVIFDGKIWTSGSRSEQGWRDYDPPSSSGDPDVLAHRDHVHVDVFD</sequence>
<reference evidence="4 5" key="1">
    <citation type="journal article" date="2019" name="Int. J. Syst. Evol. Microbiol.">
        <title>The Global Catalogue of Microorganisms (GCM) 10K type strain sequencing project: providing services to taxonomists for standard genome sequencing and annotation.</title>
        <authorList>
            <consortium name="The Broad Institute Genomics Platform"/>
            <consortium name="The Broad Institute Genome Sequencing Center for Infectious Disease"/>
            <person name="Wu L."/>
            <person name="Ma J."/>
        </authorList>
    </citation>
    <scope>NUCLEOTIDE SEQUENCE [LARGE SCALE GENOMIC DNA]</scope>
    <source>
        <strain evidence="4 5">JCM 16021</strain>
    </source>
</reference>
<dbReference type="EMBL" id="BAAAQQ010000004">
    <property type="protein sequence ID" value="GAA2120120.1"/>
    <property type="molecule type" value="Genomic_DNA"/>
</dbReference>
<dbReference type="Proteomes" id="UP001500575">
    <property type="component" value="Unassembled WGS sequence"/>
</dbReference>
<dbReference type="RefSeq" id="WP_344302894.1">
    <property type="nucleotide sequence ID" value="NZ_BAAAQQ010000004.1"/>
</dbReference>
<accession>A0ABN2Y0U0</accession>
<evidence type="ECO:0000256" key="2">
    <source>
        <dbReference type="SAM" id="Phobius"/>
    </source>
</evidence>
<comment type="caution">
    <text evidence="4">The sequence shown here is derived from an EMBL/GenBank/DDBJ whole genome shotgun (WGS) entry which is preliminary data.</text>
</comment>
<keyword evidence="2" id="KW-0812">Transmembrane</keyword>
<organism evidence="4 5">
    <name type="scientific">Nocardioides bigeumensis</name>
    <dbReference type="NCBI Taxonomy" id="433657"/>
    <lineage>
        <taxon>Bacteria</taxon>
        <taxon>Bacillati</taxon>
        <taxon>Actinomycetota</taxon>
        <taxon>Actinomycetes</taxon>
        <taxon>Propionibacteriales</taxon>
        <taxon>Nocardioidaceae</taxon>
        <taxon>Nocardioides</taxon>
    </lineage>
</organism>
<evidence type="ECO:0000313" key="4">
    <source>
        <dbReference type="EMBL" id="GAA2120120.1"/>
    </source>
</evidence>
<feature type="transmembrane region" description="Helical" evidence="2">
    <location>
        <begin position="12"/>
        <end position="31"/>
    </location>
</feature>
<protein>
    <recommendedName>
        <fullName evidence="3">ARB-07466-like C-terminal domain-containing protein</fullName>
    </recommendedName>
</protein>
<feature type="region of interest" description="Disordered" evidence="1">
    <location>
        <begin position="292"/>
        <end position="314"/>
    </location>
</feature>
<dbReference type="Pfam" id="PF26571">
    <property type="entry name" value="VldE"/>
    <property type="match status" value="1"/>
</dbReference>
<evidence type="ECO:0000313" key="5">
    <source>
        <dbReference type="Proteomes" id="UP001500575"/>
    </source>
</evidence>
<dbReference type="InterPro" id="IPR058593">
    <property type="entry name" value="ARB_07466-like_C"/>
</dbReference>
<keyword evidence="2" id="KW-0472">Membrane</keyword>
<keyword evidence="5" id="KW-1185">Reference proteome</keyword>